<protein>
    <submittedName>
        <fullName evidence="3">Uncharacterized protein</fullName>
    </submittedName>
</protein>
<proteinExistence type="predicted"/>
<organism evidence="3 4">
    <name type="scientific">Trichoderma citrinoviride</name>
    <dbReference type="NCBI Taxonomy" id="58853"/>
    <lineage>
        <taxon>Eukaryota</taxon>
        <taxon>Fungi</taxon>
        <taxon>Dikarya</taxon>
        <taxon>Ascomycota</taxon>
        <taxon>Pezizomycotina</taxon>
        <taxon>Sordariomycetes</taxon>
        <taxon>Hypocreomycetidae</taxon>
        <taxon>Hypocreales</taxon>
        <taxon>Hypocreaceae</taxon>
        <taxon>Trichoderma</taxon>
    </lineage>
</organism>
<dbReference type="Proteomes" id="UP000241546">
    <property type="component" value="Unassembled WGS sequence"/>
</dbReference>
<dbReference type="EMBL" id="KZ680221">
    <property type="protein sequence ID" value="PTB62943.1"/>
    <property type="molecule type" value="Genomic_DNA"/>
</dbReference>
<evidence type="ECO:0000256" key="2">
    <source>
        <dbReference type="SAM" id="MobiDB-lite"/>
    </source>
</evidence>
<dbReference type="AlphaFoldDB" id="A0A2T4B0U2"/>
<dbReference type="OrthoDB" id="4923153at2759"/>
<keyword evidence="1" id="KW-0175">Coiled coil</keyword>
<name>A0A2T4B0U2_9HYPO</name>
<evidence type="ECO:0000313" key="3">
    <source>
        <dbReference type="EMBL" id="PTB62943.1"/>
    </source>
</evidence>
<keyword evidence="4" id="KW-1185">Reference proteome</keyword>
<sequence>MPGRITRSRSSESPDPGDTMLEADKIIRKLKKEREDNIGAVMAESNAALTELREKAASWQRDLQQQRQKRRLDCITRLIELEDRKGAIEDKMGSISAKAHATVEELEAMLMAGYEGREKDAAIALERIAGKRES</sequence>
<dbReference type="GeneID" id="36606674"/>
<feature type="coiled-coil region" evidence="1">
    <location>
        <begin position="42"/>
        <end position="69"/>
    </location>
</feature>
<accession>A0A2T4B0U2</accession>
<feature type="region of interest" description="Disordered" evidence="2">
    <location>
        <begin position="1"/>
        <end position="22"/>
    </location>
</feature>
<evidence type="ECO:0000256" key="1">
    <source>
        <dbReference type="SAM" id="Coils"/>
    </source>
</evidence>
<gene>
    <name evidence="3" type="ORF">BBK36DRAFT_8042</name>
</gene>
<reference evidence="4" key="1">
    <citation type="submission" date="2016-07" db="EMBL/GenBank/DDBJ databases">
        <title>Multiple horizontal gene transfer events from other fungi enriched the ability of initially mycotrophic Trichoderma (Ascomycota) to feed on dead plant biomass.</title>
        <authorList>
            <consortium name="DOE Joint Genome Institute"/>
            <person name="Atanasova L."/>
            <person name="Chenthamara K."/>
            <person name="Zhang J."/>
            <person name="Grujic M."/>
            <person name="Henrissat B."/>
            <person name="Kuo A."/>
            <person name="Aerts A."/>
            <person name="Salamov A."/>
            <person name="Lipzen A."/>
            <person name="Labutti K."/>
            <person name="Barry K."/>
            <person name="Miao Y."/>
            <person name="Rahimi M.J."/>
            <person name="Shen Q."/>
            <person name="Grigoriev I.V."/>
            <person name="Kubicek C.P."/>
            <person name="Druzhinina I.S."/>
        </authorList>
    </citation>
    <scope>NUCLEOTIDE SEQUENCE [LARGE SCALE GENOMIC DNA]</scope>
    <source>
        <strain evidence="4">TUCIM 6016</strain>
    </source>
</reference>
<dbReference type="RefSeq" id="XP_024746263.1">
    <property type="nucleotide sequence ID" value="XM_024898556.1"/>
</dbReference>
<evidence type="ECO:0000313" key="4">
    <source>
        <dbReference type="Proteomes" id="UP000241546"/>
    </source>
</evidence>